<dbReference type="Pfam" id="PF15113">
    <property type="entry name" value="TMEM117"/>
    <property type="match status" value="1"/>
</dbReference>
<comment type="caution">
    <text evidence="2">The sequence shown here is derived from an EMBL/GenBank/DDBJ whole genome shotgun (WGS) entry which is preliminary data.</text>
</comment>
<feature type="transmembrane region" description="Helical" evidence="1">
    <location>
        <begin position="187"/>
        <end position="208"/>
    </location>
</feature>
<evidence type="ECO:0000313" key="2">
    <source>
        <dbReference type="EMBL" id="GFO26996.1"/>
    </source>
</evidence>
<evidence type="ECO:0000256" key="1">
    <source>
        <dbReference type="SAM" id="Phobius"/>
    </source>
</evidence>
<dbReference type="PANTHER" id="PTHR31226:SF1">
    <property type="entry name" value="TRANSMEMBRANE PROTEIN 117"/>
    <property type="match status" value="1"/>
</dbReference>
<evidence type="ECO:0000313" key="3">
    <source>
        <dbReference type="Proteomes" id="UP000735302"/>
    </source>
</evidence>
<feature type="transmembrane region" description="Helical" evidence="1">
    <location>
        <begin position="149"/>
        <end position="167"/>
    </location>
</feature>
<reference evidence="2 3" key="1">
    <citation type="journal article" date="2021" name="Elife">
        <title>Chloroplast acquisition without the gene transfer in kleptoplastic sea slugs, Plakobranchus ocellatus.</title>
        <authorList>
            <person name="Maeda T."/>
            <person name="Takahashi S."/>
            <person name="Yoshida T."/>
            <person name="Shimamura S."/>
            <person name="Takaki Y."/>
            <person name="Nagai Y."/>
            <person name="Toyoda A."/>
            <person name="Suzuki Y."/>
            <person name="Arimoto A."/>
            <person name="Ishii H."/>
            <person name="Satoh N."/>
            <person name="Nishiyama T."/>
            <person name="Hasebe M."/>
            <person name="Maruyama T."/>
            <person name="Minagawa J."/>
            <person name="Obokata J."/>
            <person name="Shigenobu S."/>
        </authorList>
    </citation>
    <scope>NUCLEOTIDE SEQUENCE [LARGE SCALE GENOMIC DNA]</scope>
</reference>
<sequence>MLREQTSSMKFSQTWAKTSTGEAKEPVENWRRQCVGFGWATHRVFRLKMFHDDRGSWMTSFMTTVLVLFIFSYIYNAVLMIGGDDTRKYHISSYMGVSNSIFMKAAATGTWCGDFFTAWMVTDMMLQERLYPDWARPLRKWWNTGIRRILLFWVVVASTSFVVIFVIATDYINWDSLNRDFLHSNEISRAFLASFILCLDITIVMQAYDLFQNRKRLTEHTVRATTRWKATNLTNLTSATEILPQNGTDNSRVP</sequence>
<dbReference type="GO" id="GO:0070059">
    <property type="term" value="P:intrinsic apoptotic signaling pathway in response to endoplasmic reticulum stress"/>
    <property type="evidence" value="ECO:0007669"/>
    <property type="project" value="TreeGrafter"/>
</dbReference>
<name>A0AAV4BUX9_9GAST</name>
<dbReference type="PANTHER" id="PTHR31226">
    <property type="entry name" value="TRANSMEMBRANE PROTEIN 117"/>
    <property type="match status" value="1"/>
</dbReference>
<dbReference type="AlphaFoldDB" id="A0AAV4BUX9"/>
<feature type="transmembrane region" description="Helical" evidence="1">
    <location>
        <begin position="56"/>
        <end position="81"/>
    </location>
</feature>
<dbReference type="EMBL" id="BLXT01005873">
    <property type="protein sequence ID" value="GFO26996.1"/>
    <property type="molecule type" value="Genomic_DNA"/>
</dbReference>
<accession>A0AAV4BUX9</accession>
<keyword evidence="1" id="KW-1133">Transmembrane helix</keyword>
<keyword evidence="3" id="KW-1185">Reference proteome</keyword>
<dbReference type="Proteomes" id="UP000735302">
    <property type="component" value="Unassembled WGS sequence"/>
</dbReference>
<keyword evidence="1" id="KW-0472">Membrane</keyword>
<organism evidence="2 3">
    <name type="scientific">Plakobranchus ocellatus</name>
    <dbReference type="NCBI Taxonomy" id="259542"/>
    <lineage>
        <taxon>Eukaryota</taxon>
        <taxon>Metazoa</taxon>
        <taxon>Spiralia</taxon>
        <taxon>Lophotrochozoa</taxon>
        <taxon>Mollusca</taxon>
        <taxon>Gastropoda</taxon>
        <taxon>Heterobranchia</taxon>
        <taxon>Euthyneura</taxon>
        <taxon>Panpulmonata</taxon>
        <taxon>Sacoglossa</taxon>
        <taxon>Placobranchoidea</taxon>
        <taxon>Plakobranchidae</taxon>
        <taxon>Plakobranchus</taxon>
    </lineage>
</organism>
<keyword evidence="1 2" id="KW-0812">Transmembrane</keyword>
<proteinExistence type="predicted"/>
<protein>
    <submittedName>
        <fullName evidence="2">Transmembrane protein 117</fullName>
    </submittedName>
</protein>
<gene>
    <name evidence="2" type="ORF">PoB_005350100</name>
</gene>
<dbReference type="InterPro" id="IPR029370">
    <property type="entry name" value="TMEM117"/>
</dbReference>